<dbReference type="GO" id="GO:0046512">
    <property type="term" value="P:sphingosine biosynthetic process"/>
    <property type="evidence" value="ECO:0007669"/>
    <property type="project" value="TreeGrafter"/>
</dbReference>
<dbReference type="InterPro" id="IPR038445">
    <property type="entry name" value="NCDase_C_sf"/>
</dbReference>
<keyword evidence="5" id="KW-0479">Metal-binding</keyword>
<dbReference type="PANTHER" id="PTHR12670:SF1">
    <property type="entry name" value="NEUTRAL CERAMIDASE"/>
    <property type="match status" value="1"/>
</dbReference>
<feature type="domain" description="Neutral/alkaline non-lysosomal ceramidase C-terminal" evidence="8">
    <location>
        <begin position="491"/>
        <end position="657"/>
    </location>
</feature>
<evidence type="ECO:0000256" key="4">
    <source>
        <dbReference type="ARBA" id="ARBA00022801"/>
    </source>
</evidence>
<evidence type="ECO:0000256" key="1">
    <source>
        <dbReference type="ARBA" id="ARBA00009835"/>
    </source>
</evidence>
<dbReference type="GO" id="GO:0005576">
    <property type="term" value="C:extracellular region"/>
    <property type="evidence" value="ECO:0007669"/>
    <property type="project" value="TreeGrafter"/>
</dbReference>
<dbReference type="Pfam" id="PF04734">
    <property type="entry name" value="Ceramidase_alk"/>
    <property type="match status" value="1"/>
</dbReference>
<dbReference type="GO" id="GO:0005737">
    <property type="term" value="C:cytoplasm"/>
    <property type="evidence" value="ECO:0007669"/>
    <property type="project" value="UniProtKB-ARBA"/>
</dbReference>
<dbReference type="EC" id="3.5.1.23" evidence="2 6"/>
<evidence type="ECO:0000256" key="5">
    <source>
        <dbReference type="PIRSR" id="PIRSR606823-2"/>
    </source>
</evidence>
<evidence type="ECO:0000256" key="3">
    <source>
        <dbReference type="ARBA" id="ARBA00019235"/>
    </source>
</evidence>
<feature type="binding site" evidence="5">
    <location>
        <position position="459"/>
    </location>
    <ligand>
        <name>Zn(2+)</name>
        <dbReference type="ChEBI" id="CHEBI:29105"/>
    </ligand>
</feature>
<dbReference type="InterPro" id="IPR031331">
    <property type="entry name" value="NEUT/ALK_ceramidase_C"/>
</dbReference>
<dbReference type="EMBL" id="DYDO01000012">
    <property type="protein sequence ID" value="DBA15196.1"/>
    <property type="molecule type" value="Genomic_DNA"/>
</dbReference>
<dbReference type="GO" id="GO:0042759">
    <property type="term" value="P:long-chain fatty acid biosynthetic process"/>
    <property type="evidence" value="ECO:0007669"/>
    <property type="project" value="TreeGrafter"/>
</dbReference>
<keyword evidence="5" id="KW-0862">Zinc</keyword>
<comment type="similarity">
    <text evidence="1 6">Belongs to the neutral ceramidase family.</text>
</comment>
<dbReference type="InterPro" id="IPR006823">
    <property type="entry name" value="Ceramidase_alk"/>
</dbReference>
<dbReference type="PANTHER" id="PTHR12670">
    <property type="entry name" value="CERAMIDASE"/>
    <property type="match status" value="1"/>
</dbReference>
<evidence type="ECO:0000313" key="9">
    <source>
        <dbReference type="EMBL" id="DBA15196.1"/>
    </source>
</evidence>
<evidence type="ECO:0000256" key="6">
    <source>
        <dbReference type="RuleBase" id="RU366019"/>
    </source>
</evidence>
<dbReference type="GO" id="GO:0005886">
    <property type="term" value="C:plasma membrane"/>
    <property type="evidence" value="ECO:0007669"/>
    <property type="project" value="UniProtKB-ARBA"/>
</dbReference>
<evidence type="ECO:0000259" key="7">
    <source>
        <dbReference type="Pfam" id="PF04734"/>
    </source>
</evidence>
<dbReference type="InterPro" id="IPR031329">
    <property type="entry name" value="NEUT/ALK_ceramidase_N"/>
</dbReference>
<gene>
    <name evidence="9" type="ORF">GDO54_004440</name>
</gene>
<comment type="caution">
    <text evidence="9">The sequence shown here is derived from an EMBL/GenBank/DDBJ whole genome shotgun (WGS) entry which is preliminary data.</text>
</comment>
<evidence type="ECO:0000259" key="8">
    <source>
        <dbReference type="Pfam" id="PF17048"/>
    </source>
</evidence>
<dbReference type="Pfam" id="PF17048">
    <property type="entry name" value="Ceramidse_alk_C"/>
    <property type="match status" value="1"/>
</dbReference>
<reference evidence="9" key="1">
    <citation type="thesis" date="2020" institute="ProQuest LLC" country="789 East Eisenhower Parkway, Ann Arbor, MI, USA">
        <title>Comparative Genomics and Chromosome Evolution.</title>
        <authorList>
            <person name="Mudd A.B."/>
        </authorList>
    </citation>
    <scope>NUCLEOTIDE SEQUENCE</scope>
    <source>
        <strain evidence="9">1538</strain>
        <tissue evidence="9">Blood</tissue>
    </source>
</reference>
<dbReference type="GO" id="GO:0046514">
    <property type="term" value="P:ceramide catabolic process"/>
    <property type="evidence" value="ECO:0007669"/>
    <property type="project" value="InterPro"/>
</dbReference>
<feature type="binding site" evidence="5">
    <location>
        <position position="183"/>
    </location>
    <ligand>
        <name>Zn(2+)</name>
        <dbReference type="ChEBI" id="CHEBI:29105"/>
    </ligand>
</feature>
<organism evidence="9 10">
    <name type="scientific">Pyxicephalus adspersus</name>
    <name type="common">African bullfrog</name>
    <dbReference type="NCBI Taxonomy" id="30357"/>
    <lineage>
        <taxon>Eukaryota</taxon>
        <taxon>Metazoa</taxon>
        <taxon>Chordata</taxon>
        <taxon>Craniata</taxon>
        <taxon>Vertebrata</taxon>
        <taxon>Euteleostomi</taxon>
        <taxon>Amphibia</taxon>
        <taxon>Batrachia</taxon>
        <taxon>Anura</taxon>
        <taxon>Neobatrachia</taxon>
        <taxon>Ranoidea</taxon>
        <taxon>Pyxicephalidae</taxon>
        <taxon>Pyxicephalinae</taxon>
        <taxon>Pyxicephalus</taxon>
    </lineage>
</organism>
<sequence>MGYASSDQIAGGLHTRQYSRAFIVAQPDNSKRVVFVSADIGMVSQRVRLEVINKLKAKYGDLYRQDNVVISGTHTHSGPAGFFQYTIFMLTSKGFHREATDAIVNGIVKSIDIAHESVRRGKVYVNRGAVEGSHINRSPSSYLRNPESERARYPANTDKDMVILKMVDMDGKDVGLISWFAVHAVSMPNTNHLVSSDNMGYASYLFELEKNKGSLPGEGSFVAAFASSNLGDVTPNTRGPHCINTGLSCENPTSTCPEGGVTTCIATGPGENMFESTRIIGEKIFLKAKDLYDGASKQMEGTVNSAHQWVDMSNVTVKLNDTHNATTCKPALGYSFAAGTIDGPGLINFTHGMTEGDPVWDALVEAILGEPSNETKECHQPKPILLNTGEISRPLPWHPTIIDVQIITIGSLGIIAVPGEFTTMSGRRLREAVKQELDPSNSTNTDVVISGLSNVYTHYVATFEEYQAQRYEAASTIFGPHTLSAYLQLYRGLAKAIAENTAGELPKGPQPPFFNESQLFSLLGPVLVDRAPGNMTFGDVLEEVNPQYLPGEVASVTFVAGNPRNSVTYMAEDTYLKVEQYENVTGTWRIVHNDASWETRYYWHKGTGGQSNATIEWHIPLSADPGIYRIQHFGHYKERLIPSTIKPYSGISSQFEIPKLFY</sequence>
<name>A0AAV2ZFG9_PYXAD</name>
<dbReference type="Proteomes" id="UP001181693">
    <property type="component" value="Unassembled WGS sequence"/>
</dbReference>
<comment type="catalytic activity">
    <reaction evidence="6">
        <text>an N-acylsphing-4-enine + H2O = sphing-4-enine + a fatty acid</text>
        <dbReference type="Rhea" id="RHEA:20856"/>
        <dbReference type="ChEBI" id="CHEBI:15377"/>
        <dbReference type="ChEBI" id="CHEBI:28868"/>
        <dbReference type="ChEBI" id="CHEBI:52639"/>
        <dbReference type="ChEBI" id="CHEBI:57756"/>
        <dbReference type="EC" id="3.5.1.23"/>
    </reaction>
</comment>
<evidence type="ECO:0000313" key="10">
    <source>
        <dbReference type="Proteomes" id="UP001181693"/>
    </source>
</evidence>
<dbReference type="FunFam" id="2.60.40.2300:FF:000001">
    <property type="entry name" value="N-acylsphingosine amidohydrolase 2"/>
    <property type="match status" value="1"/>
</dbReference>
<dbReference type="Gene3D" id="2.60.40.2300">
    <property type="entry name" value="Neutral/alkaline non-lysosomal ceramidase, C-terminal domain"/>
    <property type="match status" value="1"/>
</dbReference>
<feature type="binding site" evidence="5">
    <location>
        <position position="420"/>
    </location>
    <ligand>
        <name>Zn(2+)</name>
        <dbReference type="ChEBI" id="CHEBI:29105"/>
    </ligand>
</feature>
<evidence type="ECO:0000256" key="2">
    <source>
        <dbReference type="ARBA" id="ARBA00011891"/>
    </source>
</evidence>
<dbReference type="AlphaFoldDB" id="A0AAV2ZFG9"/>
<protein>
    <recommendedName>
        <fullName evidence="3 6">Neutral ceramidase</fullName>
        <ecNumber evidence="2 6">3.5.1.23</ecNumber>
    </recommendedName>
</protein>
<feature type="binding site" evidence="5">
    <location>
        <position position="74"/>
    </location>
    <ligand>
        <name>Zn(2+)</name>
        <dbReference type="ChEBI" id="CHEBI:29105"/>
    </ligand>
</feature>
<keyword evidence="6" id="KW-0746">Sphingolipid metabolism</keyword>
<comment type="cofactor">
    <cofactor evidence="5">
        <name>Zn(2+)</name>
        <dbReference type="ChEBI" id="CHEBI:29105"/>
    </cofactor>
    <text evidence="5">Binds 1 zinc ion per subunit.</text>
</comment>
<proteinExistence type="inferred from homology"/>
<dbReference type="GO" id="GO:0046872">
    <property type="term" value="F:metal ion binding"/>
    <property type="evidence" value="ECO:0007669"/>
    <property type="project" value="UniProtKB-KW"/>
</dbReference>
<keyword evidence="10" id="KW-1185">Reference proteome</keyword>
<feature type="domain" description="Neutral/alkaline non-lysosomal ceramidase N-terminal" evidence="7">
    <location>
        <begin position="1"/>
        <end position="488"/>
    </location>
</feature>
<dbReference type="GO" id="GO:0017040">
    <property type="term" value="F:N-acylsphingosine amidohydrolase activity"/>
    <property type="evidence" value="ECO:0007669"/>
    <property type="project" value="UniProtKB-UniRule"/>
</dbReference>
<accession>A0AAV2ZFG9</accession>
<keyword evidence="6" id="KW-0443">Lipid metabolism</keyword>
<keyword evidence="4 6" id="KW-0378">Hydrolase</keyword>